<sequence>MEIISGLENSVSAVFVLSSVFIVLFVRAIVKRFTSSSSTYIHPESQQTVDEVRQTIISRSLASYTHVDTSPSNGEIDICPICLENLKFCVETNCRHRFCGDCFYAYWQQMSPLSNPICPVCRGQLRFVLKRFTIPEMQSDMSLSRSQIESNVDLFNRRYSGNPVSFIDQLRDLPVLLRYFWRVIFDGEGNISCLLRLRLIVLFLFVFFYVISPLDIFPESIVGVFGLLDDCLVCLVFCIYLGALFRGRLVADV</sequence>
<protein>
    <recommendedName>
        <fullName evidence="2">E3 ubiquitin-protein ligase RNF170</fullName>
    </recommendedName>
    <alternativeName>
        <fullName evidence="10">RING finger protein 170</fullName>
    </alternativeName>
    <alternativeName>
        <fullName evidence="9">RING-type E3 ubiquitin transferase RNF170</fullName>
    </alternativeName>
</protein>
<evidence type="ECO:0000256" key="12">
    <source>
        <dbReference type="SAM" id="Phobius"/>
    </source>
</evidence>
<dbReference type="STRING" id="102285.A0A0R3TSB1"/>
<dbReference type="EMBL" id="UZAE01013090">
    <property type="protein sequence ID" value="VDO08134.1"/>
    <property type="molecule type" value="Genomic_DNA"/>
</dbReference>
<dbReference type="WBParaSite" id="HNAJ_0001052501-mRNA-1">
    <property type="protein sequence ID" value="HNAJ_0001052501-mRNA-1"/>
    <property type="gene ID" value="HNAJ_0001052501"/>
</dbReference>
<organism evidence="16">
    <name type="scientific">Rodentolepis nana</name>
    <name type="common">Dwarf tapeworm</name>
    <name type="synonym">Hymenolepis nana</name>
    <dbReference type="NCBI Taxonomy" id="102285"/>
    <lineage>
        <taxon>Eukaryota</taxon>
        <taxon>Metazoa</taxon>
        <taxon>Spiralia</taxon>
        <taxon>Lophotrochozoa</taxon>
        <taxon>Platyhelminthes</taxon>
        <taxon>Cestoda</taxon>
        <taxon>Eucestoda</taxon>
        <taxon>Cyclophyllidea</taxon>
        <taxon>Hymenolepididae</taxon>
        <taxon>Rodentolepis</taxon>
    </lineage>
</organism>
<dbReference type="Pfam" id="PF00097">
    <property type="entry name" value="zf-C3HC4"/>
    <property type="match status" value="1"/>
</dbReference>
<dbReference type="GO" id="GO:0008270">
    <property type="term" value="F:zinc ion binding"/>
    <property type="evidence" value="ECO:0007669"/>
    <property type="project" value="UniProtKB-KW"/>
</dbReference>
<dbReference type="InterPro" id="IPR001841">
    <property type="entry name" value="Znf_RING"/>
</dbReference>
<comment type="subcellular location">
    <subcellularLocation>
        <location evidence="1">Endomembrane system</location>
        <topology evidence="1">Multi-pass membrane protein</topology>
    </subcellularLocation>
</comment>
<evidence type="ECO:0000313" key="15">
    <source>
        <dbReference type="Proteomes" id="UP000278807"/>
    </source>
</evidence>
<dbReference type="InterPro" id="IPR038896">
    <property type="entry name" value="RNF170"/>
</dbReference>
<dbReference type="AlphaFoldDB" id="A0A0R3TSB1"/>
<evidence type="ECO:0000313" key="14">
    <source>
        <dbReference type="EMBL" id="VDO08134.1"/>
    </source>
</evidence>
<feature type="transmembrane region" description="Helical" evidence="12">
    <location>
        <begin position="220"/>
        <end position="245"/>
    </location>
</feature>
<dbReference type="GO" id="GO:0012505">
    <property type="term" value="C:endomembrane system"/>
    <property type="evidence" value="ECO:0007669"/>
    <property type="project" value="UniProtKB-SubCell"/>
</dbReference>
<evidence type="ECO:0000256" key="11">
    <source>
        <dbReference type="PROSITE-ProRule" id="PRU00175"/>
    </source>
</evidence>
<feature type="domain" description="RING-type" evidence="13">
    <location>
        <begin position="79"/>
        <end position="122"/>
    </location>
</feature>
<evidence type="ECO:0000256" key="9">
    <source>
        <dbReference type="ARBA" id="ARBA00030110"/>
    </source>
</evidence>
<dbReference type="InterPro" id="IPR013083">
    <property type="entry name" value="Znf_RING/FYVE/PHD"/>
</dbReference>
<evidence type="ECO:0000259" key="13">
    <source>
        <dbReference type="PROSITE" id="PS50089"/>
    </source>
</evidence>
<keyword evidence="5 11" id="KW-0863">Zinc-finger</keyword>
<evidence type="ECO:0000256" key="4">
    <source>
        <dbReference type="ARBA" id="ARBA00022723"/>
    </source>
</evidence>
<reference evidence="14 15" key="2">
    <citation type="submission" date="2018-11" db="EMBL/GenBank/DDBJ databases">
        <authorList>
            <consortium name="Pathogen Informatics"/>
        </authorList>
    </citation>
    <scope>NUCLEOTIDE SEQUENCE [LARGE SCALE GENOMIC DNA]</scope>
</reference>
<dbReference type="Pfam" id="PF06803">
    <property type="entry name" value="DUF1232"/>
    <property type="match status" value="1"/>
</dbReference>
<evidence type="ECO:0000256" key="3">
    <source>
        <dbReference type="ARBA" id="ARBA00022692"/>
    </source>
</evidence>
<dbReference type="SMART" id="SM00184">
    <property type="entry name" value="RING"/>
    <property type="match status" value="1"/>
</dbReference>
<feature type="transmembrane region" description="Helical" evidence="12">
    <location>
        <begin position="12"/>
        <end position="30"/>
    </location>
</feature>
<name>A0A0R3TSB1_RODNA</name>
<dbReference type="Gene3D" id="3.30.40.10">
    <property type="entry name" value="Zinc/RING finger domain, C3HC4 (zinc finger)"/>
    <property type="match status" value="1"/>
</dbReference>
<evidence type="ECO:0000256" key="10">
    <source>
        <dbReference type="ARBA" id="ARBA00031107"/>
    </source>
</evidence>
<dbReference type="Proteomes" id="UP000278807">
    <property type="component" value="Unassembled WGS sequence"/>
</dbReference>
<evidence type="ECO:0000256" key="7">
    <source>
        <dbReference type="ARBA" id="ARBA00022989"/>
    </source>
</evidence>
<dbReference type="PROSITE" id="PS50089">
    <property type="entry name" value="ZF_RING_2"/>
    <property type="match status" value="1"/>
</dbReference>
<keyword evidence="6" id="KW-0862">Zinc</keyword>
<dbReference type="UniPathway" id="UPA00143"/>
<feature type="transmembrane region" description="Helical" evidence="12">
    <location>
        <begin position="195"/>
        <end position="214"/>
    </location>
</feature>
<evidence type="ECO:0000313" key="16">
    <source>
        <dbReference type="WBParaSite" id="HNAJ_0001052501-mRNA-1"/>
    </source>
</evidence>
<proteinExistence type="predicted"/>
<dbReference type="GO" id="GO:0016567">
    <property type="term" value="P:protein ubiquitination"/>
    <property type="evidence" value="ECO:0007669"/>
    <property type="project" value="UniProtKB-UniPathway"/>
</dbReference>
<accession>A0A0R3TSB1</accession>
<evidence type="ECO:0000256" key="6">
    <source>
        <dbReference type="ARBA" id="ARBA00022833"/>
    </source>
</evidence>
<dbReference type="InterPro" id="IPR018957">
    <property type="entry name" value="Znf_C3HC4_RING-type"/>
</dbReference>
<keyword evidence="15" id="KW-1185">Reference proteome</keyword>
<evidence type="ECO:0000256" key="1">
    <source>
        <dbReference type="ARBA" id="ARBA00004127"/>
    </source>
</evidence>
<dbReference type="OrthoDB" id="9049620at2759"/>
<dbReference type="PANTHER" id="PTHR22894:SF5">
    <property type="entry name" value="RING-TYPE DOMAIN-CONTAINING PROTEIN"/>
    <property type="match status" value="1"/>
</dbReference>
<dbReference type="PANTHER" id="PTHR22894">
    <property type="entry name" value="RING-TYPE DOMAIN-CONTAINING PROTEIN"/>
    <property type="match status" value="1"/>
</dbReference>
<reference evidence="16" key="1">
    <citation type="submission" date="2017-02" db="UniProtKB">
        <authorList>
            <consortium name="WormBaseParasite"/>
        </authorList>
    </citation>
    <scope>IDENTIFICATION</scope>
</reference>
<gene>
    <name evidence="14" type="ORF">HNAJ_LOCUS10520</name>
</gene>
<dbReference type="GO" id="GO:0061630">
    <property type="term" value="F:ubiquitin protein ligase activity"/>
    <property type="evidence" value="ECO:0007669"/>
    <property type="project" value="InterPro"/>
</dbReference>
<keyword evidence="3 12" id="KW-0812">Transmembrane</keyword>
<keyword evidence="4" id="KW-0479">Metal-binding</keyword>
<dbReference type="InterPro" id="IPR010652">
    <property type="entry name" value="DUF1232"/>
</dbReference>
<evidence type="ECO:0000256" key="2">
    <source>
        <dbReference type="ARBA" id="ARBA00014068"/>
    </source>
</evidence>
<evidence type="ECO:0000256" key="8">
    <source>
        <dbReference type="ARBA" id="ARBA00023136"/>
    </source>
</evidence>
<keyword evidence="8 12" id="KW-0472">Membrane</keyword>
<dbReference type="SUPFAM" id="SSF57850">
    <property type="entry name" value="RING/U-box"/>
    <property type="match status" value="1"/>
</dbReference>
<keyword evidence="7 12" id="KW-1133">Transmembrane helix</keyword>
<evidence type="ECO:0000256" key="5">
    <source>
        <dbReference type="ARBA" id="ARBA00022771"/>
    </source>
</evidence>